<dbReference type="AlphaFoldDB" id="A0A8K0G593"/>
<dbReference type="SUPFAM" id="SSF57667">
    <property type="entry name" value="beta-beta-alpha zinc fingers"/>
    <property type="match status" value="1"/>
</dbReference>
<gene>
    <name evidence="3" type="ORF">ILUMI_17200</name>
</gene>
<evidence type="ECO:0000256" key="1">
    <source>
        <dbReference type="PROSITE-ProRule" id="PRU00042"/>
    </source>
</evidence>
<dbReference type="SMART" id="SM00355">
    <property type="entry name" value="ZnF_C2H2"/>
    <property type="match status" value="3"/>
</dbReference>
<proteinExistence type="predicted"/>
<dbReference type="PROSITE" id="PS50157">
    <property type="entry name" value="ZINC_FINGER_C2H2_2"/>
    <property type="match status" value="2"/>
</dbReference>
<dbReference type="GO" id="GO:0008270">
    <property type="term" value="F:zinc ion binding"/>
    <property type="evidence" value="ECO:0007669"/>
    <property type="project" value="UniProtKB-KW"/>
</dbReference>
<dbReference type="EMBL" id="VTPC01072203">
    <property type="protein sequence ID" value="KAF2888972.1"/>
    <property type="molecule type" value="Genomic_DNA"/>
</dbReference>
<dbReference type="OrthoDB" id="10004641at2759"/>
<evidence type="ECO:0000259" key="2">
    <source>
        <dbReference type="PROSITE" id="PS50157"/>
    </source>
</evidence>
<sequence length="130" mass="15227">MNEICHINPYGALDYTCPACSRSYKYLRGLRLHIKYECGKEPQFACGFPNCQYRSKQKGKWPSKTYACLDCKKVYKHSGNLNRHIRYECGKGAVYECPFCSYKCQRKDVLKQHIKYAKKHRNVDVDSVIL</sequence>
<keyword evidence="1" id="KW-0862">Zinc</keyword>
<keyword evidence="1" id="KW-0479">Metal-binding</keyword>
<accession>A0A8K0G593</accession>
<organism evidence="3 4">
    <name type="scientific">Ignelater luminosus</name>
    <name type="common">Cucubano</name>
    <name type="synonym">Pyrophorus luminosus</name>
    <dbReference type="NCBI Taxonomy" id="2038154"/>
    <lineage>
        <taxon>Eukaryota</taxon>
        <taxon>Metazoa</taxon>
        <taxon>Ecdysozoa</taxon>
        <taxon>Arthropoda</taxon>
        <taxon>Hexapoda</taxon>
        <taxon>Insecta</taxon>
        <taxon>Pterygota</taxon>
        <taxon>Neoptera</taxon>
        <taxon>Endopterygota</taxon>
        <taxon>Coleoptera</taxon>
        <taxon>Polyphaga</taxon>
        <taxon>Elateriformia</taxon>
        <taxon>Elateroidea</taxon>
        <taxon>Elateridae</taxon>
        <taxon>Agrypninae</taxon>
        <taxon>Pyrophorini</taxon>
        <taxon>Ignelater</taxon>
    </lineage>
</organism>
<comment type="caution">
    <text evidence="3">The sequence shown here is derived from an EMBL/GenBank/DDBJ whole genome shotgun (WGS) entry which is preliminary data.</text>
</comment>
<protein>
    <recommendedName>
        <fullName evidence="2">C2H2-type domain-containing protein</fullName>
    </recommendedName>
</protein>
<name>A0A8K0G593_IGNLU</name>
<reference evidence="3" key="1">
    <citation type="submission" date="2019-08" db="EMBL/GenBank/DDBJ databases">
        <title>The genome of the North American firefly Photinus pyralis.</title>
        <authorList>
            <consortium name="Photinus pyralis genome working group"/>
            <person name="Fallon T.R."/>
            <person name="Sander Lower S.E."/>
            <person name="Weng J.-K."/>
        </authorList>
    </citation>
    <scope>NUCLEOTIDE SEQUENCE</scope>
    <source>
        <strain evidence="3">TRF0915ILg1</strain>
        <tissue evidence="3">Whole body</tissue>
    </source>
</reference>
<dbReference type="Pfam" id="PF00096">
    <property type="entry name" value="zf-C2H2"/>
    <property type="match status" value="1"/>
</dbReference>
<keyword evidence="4" id="KW-1185">Reference proteome</keyword>
<evidence type="ECO:0000313" key="4">
    <source>
        <dbReference type="Proteomes" id="UP000801492"/>
    </source>
</evidence>
<dbReference type="Gene3D" id="3.30.160.60">
    <property type="entry name" value="Classic Zinc Finger"/>
    <property type="match status" value="1"/>
</dbReference>
<dbReference type="Proteomes" id="UP000801492">
    <property type="component" value="Unassembled WGS sequence"/>
</dbReference>
<keyword evidence="1" id="KW-0863">Zinc-finger</keyword>
<dbReference type="InterPro" id="IPR013087">
    <property type="entry name" value="Znf_C2H2_type"/>
</dbReference>
<feature type="domain" description="C2H2-type" evidence="2">
    <location>
        <begin position="15"/>
        <end position="42"/>
    </location>
</feature>
<evidence type="ECO:0000313" key="3">
    <source>
        <dbReference type="EMBL" id="KAF2888972.1"/>
    </source>
</evidence>
<feature type="domain" description="C2H2-type" evidence="2">
    <location>
        <begin position="66"/>
        <end position="93"/>
    </location>
</feature>
<dbReference type="InterPro" id="IPR036236">
    <property type="entry name" value="Znf_C2H2_sf"/>
</dbReference>